<dbReference type="EMBL" id="QXQB01000011">
    <property type="protein sequence ID" value="RJX36600.1"/>
    <property type="molecule type" value="Genomic_DNA"/>
</dbReference>
<gene>
    <name evidence="2" type="ORF">D3P09_27090</name>
</gene>
<protein>
    <recommendedName>
        <fullName evidence="4">Zf-HC2 domain-containing protein</fullName>
    </recommendedName>
</protein>
<feature type="transmembrane region" description="Helical" evidence="1">
    <location>
        <begin position="152"/>
        <end position="173"/>
    </location>
</feature>
<feature type="transmembrane region" description="Helical" evidence="1">
    <location>
        <begin position="92"/>
        <end position="108"/>
    </location>
</feature>
<feature type="transmembrane region" description="Helical" evidence="1">
    <location>
        <begin position="113"/>
        <end position="132"/>
    </location>
</feature>
<organism evidence="2 3">
    <name type="scientific">Paenibacillus pinisoli</name>
    <dbReference type="NCBI Taxonomy" id="1276110"/>
    <lineage>
        <taxon>Bacteria</taxon>
        <taxon>Bacillati</taxon>
        <taxon>Bacillota</taxon>
        <taxon>Bacilli</taxon>
        <taxon>Bacillales</taxon>
        <taxon>Paenibacillaceae</taxon>
        <taxon>Paenibacillus</taxon>
    </lineage>
</organism>
<dbReference type="OrthoDB" id="6194834at2"/>
<feature type="transmembrane region" description="Helical" evidence="1">
    <location>
        <begin position="68"/>
        <end position="86"/>
    </location>
</feature>
<reference evidence="2 3" key="1">
    <citation type="submission" date="2018-09" db="EMBL/GenBank/DDBJ databases">
        <title>Paenibacillus aracenensis nov. sp. isolated from a cave in southern Spain.</title>
        <authorList>
            <person name="Jurado V."/>
            <person name="Gutierrez-Patricio S."/>
            <person name="Gonzalez-Pimentel J.L."/>
            <person name="Miller A.Z."/>
            <person name="Laiz L."/>
            <person name="Saiz-Jimenez C."/>
        </authorList>
    </citation>
    <scope>NUCLEOTIDE SEQUENCE [LARGE SCALE GENOMIC DNA]</scope>
    <source>
        <strain evidence="2 3">JCM 19203</strain>
    </source>
</reference>
<evidence type="ECO:0000256" key="1">
    <source>
        <dbReference type="SAM" id="Phobius"/>
    </source>
</evidence>
<keyword evidence="1" id="KW-0472">Membrane</keyword>
<dbReference type="AlphaFoldDB" id="A0A3A6PA83"/>
<name>A0A3A6PA83_9BACL</name>
<keyword evidence="1" id="KW-1133">Transmembrane helix</keyword>
<evidence type="ECO:0000313" key="2">
    <source>
        <dbReference type="EMBL" id="RJX36600.1"/>
    </source>
</evidence>
<keyword evidence="1" id="KW-0812">Transmembrane</keyword>
<proteinExistence type="predicted"/>
<evidence type="ECO:0008006" key="4">
    <source>
        <dbReference type="Google" id="ProtNLM"/>
    </source>
</evidence>
<dbReference type="Proteomes" id="UP000267798">
    <property type="component" value="Unassembled WGS sequence"/>
</dbReference>
<sequence>MKVTPDVIRDLIPLVKDGVASSDSARLVEDYMRHDPEMREEYDHYGDVPLERDDSRDQRMVAGIKRGVVMTQLFILLVGATIGIAMTGSFGMFYNLVIMPFVGALAVFSMKRAWSLATPLIVFAGAYLYQFMNSVFSGGWNPIVWGTSLPYSGIYAFLTAIGVVIGLLLQFAFQKGDD</sequence>
<accession>A0A3A6PA83</accession>
<evidence type="ECO:0000313" key="3">
    <source>
        <dbReference type="Proteomes" id="UP000267798"/>
    </source>
</evidence>
<comment type="caution">
    <text evidence="2">The sequence shown here is derived from an EMBL/GenBank/DDBJ whole genome shotgun (WGS) entry which is preliminary data.</text>
</comment>
<dbReference type="RefSeq" id="WP_120114548.1">
    <property type="nucleotide sequence ID" value="NZ_QXQB01000011.1"/>
</dbReference>
<keyword evidence="3" id="KW-1185">Reference proteome</keyword>